<gene>
    <name evidence="1" type="ORF">X975_17971</name>
</gene>
<keyword evidence="2" id="KW-1185">Reference proteome</keyword>
<protein>
    <submittedName>
        <fullName evidence="1">Uncharacterized protein</fullName>
    </submittedName>
</protein>
<sequence length="57" mass="6756">MFRLQRTLPCKDIPTTIIITYLSDFLKTATMRGDQVCKQNSKWKVWHFVFSLQPPEP</sequence>
<dbReference type="AlphaFoldDB" id="A0A087TVS3"/>
<evidence type="ECO:0000313" key="2">
    <source>
        <dbReference type="Proteomes" id="UP000054359"/>
    </source>
</evidence>
<reference evidence="1 2" key="1">
    <citation type="submission" date="2013-11" db="EMBL/GenBank/DDBJ databases">
        <title>Genome sequencing of Stegodyphus mimosarum.</title>
        <authorList>
            <person name="Bechsgaard J."/>
        </authorList>
    </citation>
    <scope>NUCLEOTIDE SEQUENCE [LARGE SCALE GENOMIC DNA]</scope>
</reference>
<organism evidence="1 2">
    <name type="scientific">Stegodyphus mimosarum</name>
    <name type="common">African social velvet spider</name>
    <dbReference type="NCBI Taxonomy" id="407821"/>
    <lineage>
        <taxon>Eukaryota</taxon>
        <taxon>Metazoa</taxon>
        <taxon>Ecdysozoa</taxon>
        <taxon>Arthropoda</taxon>
        <taxon>Chelicerata</taxon>
        <taxon>Arachnida</taxon>
        <taxon>Araneae</taxon>
        <taxon>Araneomorphae</taxon>
        <taxon>Entelegynae</taxon>
        <taxon>Eresoidea</taxon>
        <taxon>Eresidae</taxon>
        <taxon>Stegodyphus</taxon>
    </lineage>
</organism>
<feature type="non-terminal residue" evidence="1">
    <location>
        <position position="57"/>
    </location>
</feature>
<dbReference type="EMBL" id="KK116975">
    <property type="protein sequence ID" value="KFM69212.1"/>
    <property type="molecule type" value="Genomic_DNA"/>
</dbReference>
<name>A0A087TVS3_STEMI</name>
<dbReference type="Proteomes" id="UP000054359">
    <property type="component" value="Unassembled WGS sequence"/>
</dbReference>
<proteinExistence type="predicted"/>
<evidence type="ECO:0000313" key="1">
    <source>
        <dbReference type="EMBL" id="KFM69212.1"/>
    </source>
</evidence>
<accession>A0A087TVS3</accession>